<feature type="non-terminal residue" evidence="1">
    <location>
        <position position="1"/>
    </location>
</feature>
<gene>
    <name evidence="1" type="ORF">S12H4_26247</name>
</gene>
<name>X1RK49_9ZZZZ</name>
<sequence length="294" mass="30368">ARYAVDKQGQPIKNIPYRIIKEIGSRAYYGDLPIIDVKLSPAAAAGVTGAAAGVALFAPAVKAVSVRGALYRSGTGGAQFLGFSGVSQKTTEITGSPTAGFIFGLGAAKGIGSLSKAVRPYVAPAKQVSLQADLLKRTGDFKVGHKGVATTRIREVAATRGGSIVGRGPKTPILRKTIPKTGLTDPKPLGQTTIGYGKKIGSEIPIQVKVTDAFGESITVPTTRGITTLKTTDVGIGRGFKPRGQPTGVVHMGRARAGLLIDPLRRGIGGRQPIAQQDFISTAYAGVGKKQVGV</sequence>
<proteinExistence type="predicted"/>
<reference evidence="1" key="1">
    <citation type="journal article" date="2014" name="Front. Microbiol.">
        <title>High frequency of phylogenetically diverse reductive dehalogenase-homologous genes in deep subseafloor sedimentary metagenomes.</title>
        <authorList>
            <person name="Kawai M."/>
            <person name="Futagami T."/>
            <person name="Toyoda A."/>
            <person name="Takaki Y."/>
            <person name="Nishi S."/>
            <person name="Hori S."/>
            <person name="Arai W."/>
            <person name="Tsubouchi T."/>
            <person name="Morono Y."/>
            <person name="Uchiyama I."/>
            <person name="Ito T."/>
            <person name="Fujiyama A."/>
            <person name="Inagaki F."/>
            <person name="Takami H."/>
        </authorList>
    </citation>
    <scope>NUCLEOTIDE SEQUENCE</scope>
    <source>
        <strain evidence="1">Expedition CK06-06</strain>
    </source>
</reference>
<dbReference type="EMBL" id="BARW01014874">
    <property type="protein sequence ID" value="GAI80978.1"/>
    <property type="molecule type" value="Genomic_DNA"/>
</dbReference>
<comment type="caution">
    <text evidence="1">The sequence shown here is derived from an EMBL/GenBank/DDBJ whole genome shotgun (WGS) entry which is preliminary data.</text>
</comment>
<organism evidence="1">
    <name type="scientific">marine sediment metagenome</name>
    <dbReference type="NCBI Taxonomy" id="412755"/>
    <lineage>
        <taxon>unclassified sequences</taxon>
        <taxon>metagenomes</taxon>
        <taxon>ecological metagenomes</taxon>
    </lineage>
</organism>
<evidence type="ECO:0000313" key="1">
    <source>
        <dbReference type="EMBL" id="GAI80978.1"/>
    </source>
</evidence>
<feature type="non-terminal residue" evidence="1">
    <location>
        <position position="294"/>
    </location>
</feature>
<accession>X1RK49</accession>
<protein>
    <submittedName>
        <fullName evidence="1">Uncharacterized protein</fullName>
    </submittedName>
</protein>
<dbReference type="AlphaFoldDB" id="X1RK49"/>